<evidence type="ECO:0000259" key="1">
    <source>
        <dbReference type="Pfam" id="PF04168"/>
    </source>
</evidence>
<dbReference type="Pfam" id="PF04168">
    <property type="entry name" value="Alpha-E"/>
    <property type="match status" value="1"/>
</dbReference>
<proteinExistence type="predicted"/>
<evidence type="ECO:0000259" key="2">
    <source>
        <dbReference type="Pfam" id="PF14403"/>
    </source>
</evidence>
<sequence length="848" mass="94164">MNLPSGQPVEPDGLSATTVSAELLDALNAYIGPARPGHFDELRTHKGELRGPWKTFFASIGLSGFESLPECAQTIDRVIRLNGVTYNVYAESQDYARPWSLNPLPMLIDPGEWREISTGLAQRARLLNLILNDVYTSRSLLKASYLPSALVLGNPGYLHALQGVTPVSGTFLHVVAFDLARGPDGRWWVVGQRTQAPSGLGYALENRLIVSRLFTQAYRDMKIQHIGASYRRLLDALEAQTTSIANGQAPKFALLSSGSYSETYFEHAYLARYLGIPLVEGADLTVRNSQVYLRTIHGLERIHGLLRRLDDDFCDPLELRADSALGVPGLLQAVRAGQVVVANALGTGFLESPSIQGFLPSISEHLLGEPLKIPSLHTWWCGEGAAWEDVSPHLGTQVIKPTFSTRQSTNFEPVIASLLNQEQLSTWRARIEQQPAIYTTQTYLPFSQVPTWRSNSIEPRTAMLRFYAVVGPDGSWQVMPGGMTRVAAVDPHVVSMRSGGSTLDTWIMTDEEVDTYSMLPTSGGLPKRYNEHELVSSRSAENLFWLGRYTERAETMLRCARESLVLLSINQRDSHPPLHDAMSELAVQQGLINSDTPGIQTDPAAFGRNLMQRLWQPGVGGLYDTVDTLERIMRSVRDRLPPEHVEIPGRIKALLKSAQNETSASSQRHSQYLIDAIEQLDLVEVPLAALVGFQLDRMTRDLGWRLLTAGRLIERLIHLSKVVDAFFRHAAVYSPRGFDSLLVLFDSTITFRSRYQRQQDILALLDLIAMDPTNPRSIVSVISDLRTQLQVLPDRDAIMTQLPDLQWQDDAITSLIAQICGAGQTGYAISDEIGKRLFAHVSDQHFAS</sequence>
<evidence type="ECO:0000313" key="4">
    <source>
        <dbReference type="Proteomes" id="UP000244571"/>
    </source>
</evidence>
<dbReference type="Proteomes" id="UP000244571">
    <property type="component" value="Chromosome"/>
</dbReference>
<dbReference type="PANTHER" id="PTHR34595">
    <property type="entry name" value="BLR5612 PROTEIN"/>
    <property type="match status" value="1"/>
</dbReference>
<name>A0A2R4XM19_9BURK</name>
<dbReference type="PANTHER" id="PTHR34595:SF2">
    <property type="entry name" value="BLR2978 PROTEIN"/>
    <property type="match status" value="1"/>
</dbReference>
<feature type="domain" description="DUF403" evidence="1">
    <location>
        <begin position="536"/>
        <end position="795"/>
    </location>
</feature>
<protein>
    <submittedName>
        <fullName evidence="3">Uncharacterized protein</fullName>
    </submittedName>
</protein>
<dbReference type="InterPro" id="IPR025841">
    <property type="entry name" value="CP_ATPgrasp_2"/>
</dbReference>
<organism evidence="3 4">
    <name type="scientific">Orrella marina</name>
    <dbReference type="NCBI Taxonomy" id="2163011"/>
    <lineage>
        <taxon>Bacteria</taxon>
        <taxon>Pseudomonadati</taxon>
        <taxon>Pseudomonadota</taxon>
        <taxon>Betaproteobacteria</taxon>
        <taxon>Burkholderiales</taxon>
        <taxon>Alcaligenaceae</taxon>
        <taxon>Orrella</taxon>
    </lineage>
</organism>
<dbReference type="Gene3D" id="3.40.50.11290">
    <property type="match status" value="1"/>
</dbReference>
<reference evidence="3 4" key="1">
    <citation type="submission" date="2018-04" db="EMBL/GenBank/DDBJ databases">
        <title>Bordetella sp. HZ20 isolated from seawater.</title>
        <authorList>
            <person name="Sun C."/>
        </authorList>
    </citation>
    <scope>NUCLEOTIDE SEQUENCE [LARGE SCALE GENOMIC DNA]</scope>
    <source>
        <strain evidence="3 4">HZ20</strain>
    </source>
</reference>
<dbReference type="AlphaFoldDB" id="A0A2R4XM19"/>
<dbReference type="Pfam" id="PF14403">
    <property type="entry name" value="CP_ATPgrasp_2"/>
    <property type="match status" value="1"/>
</dbReference>
<feature type="domain" description="Circularly permuted ATP-grasp type 2" evidence="2">
    <location>
        <begin position="105"/>
        <end position="487"/>
    </location>
</feature>
<evidence type="ECO:0000313" key="3">
    <source>
        <dbReference type="EMBL" id="AWB34814.1"/>
    </source>
</evidence>
<keyword evidence="4" id="KW-1185">Reference proteome</keyword>
<dbReference type="EMBL" id="CP028901">
    <property type="protein sequence ID" value="AWB34814.1"/>
    <property type="molecule type" value="Genomic_DNA"/>
</dbReference>
<dbReference type="OrthoDB" id="9804079at2"/>
<gene>
    <name evidence="3" type="ORF">DBV39_14995</name>
</gene>
<dbReference type="SUPFAM" id="SSF56059">
    <property type="entry name" value="Glutathione synthetase ATP-binding domain-like"/>
    <property type="match status" value="1"/>
</dbReference>
<accession>A0A2R4XM19</accession>
<dbReference type="KEGG" id="boz:DBV39_14995"/>
<dbReference type="InterPro" id="IPR051680">
    <property type="entry name" value="ATP-dep_Glu-Cys_Ligase-2"/>
</dbReference>
<dbReference type="RefSeq" id="WP_108622224.1">
    <property type="nucleotide sequence ID" value="NZ_CP028901.1"/>
</dbReference>
<dbReference type="InterPro" id="IPR007296">
    <property type="entry name" value="DUF403"/>
</dbReference>